<evidence type="ECO:0008006" key="3">
    <source>
        <dbReference type="Google" id="ProtNLM"/>
    </source>
</evidence>
<keyword evidence="2" id="KW-1185">Reference proteome</keyword>
<name>A0A1M4PQQ0_9FIRM</name>
<gene>
    <name evidence="1" type="ORF">CUESP1_2488</name>
</gene>
<protein>
    <recommendedName>
        <fullName evidence="3">Transposase</fullName>
    </recommendedName>
</protein>
<evidence type="ECO:0000313" key="2">
    <source>
        <dbReference type="Proteomes" id="UP000245423"/>
    </source>
</evidence>
<accession>A0A1M4PQQ0</accession>
<dbReference type="AlphaFoldDB" id="A0A1M4PQQ0"/>
<evidence type="ECO:0000313" key="1">
    <source>
        <dbReference type="EMBL" id="SHD77834.1"/>
    </source>
</evidence>
<dbReference type="Proteomes" id="UP000245423">
    <property type="component" value="Chromosome 1"/>
</dbReference>
<proteinExistence type="predicted"/>
<reference evidence="1 2" key="1">
    <citation type="submission" date="2016-11" db="EMBL/GenBank/DDBJ databases">
        <authorList>
            <person name="Manzoor S."/>
        </authorList>
    </citation>
    <scope>NUCLEOTIDE SEQUENCE [LARGE SCALE GENOMIC DNA]</scope>
    <source>
        <strain evidence="1">Clostridium ultunense strain Esp</strain>
    </source>
</reference>
<sequence>MNSEIFPNAPDRCPFKDCSMPVKLRKHGYYKRFFISKSFSGILYVRRFICPICGRTVSMLPVFCLQYFQYSALDILNILCELYLSGIPLNRLVKKIKQDFPFIERGTIDYYRKRIILNRKLIQYGLNLISPEFIFAGAIPENQDWVKTFLEIVLRLHPHVFLCDFSNITGKSFLTSQFMIA</sequence>
<organism evidence="1 2">
    <name type="scientific">[Clostridium] ultunense Esp</name>
    <dbReference type="NCBI Taxonomy" id="1288971"/>
    <lineage>
        <taxon>Bacteria</taxon>
        <taxon>Bacillati</taxon>
        <taxon>Bacillota</taxon>
        <taxon>Tissierellia</taxon>
        <taxon>Tissierellales</taxon>
        <taxon>Tepidimicrobiaceae</taxon>
        <taxon>Schnuerera</taxon>
    </lineage>
</organism>
<dbReference type="EMBL" id="LT669839">
    <property type="protein sequence ID" value="SHD77834.1"/>
    <property type="molecule type" value="Genomic_DNA"/>
</dbReference>